<evidence type="ECO:0000256" key="5">
    <source>
        <dbReference type="ARBA" id="ARBA00023136"/>
    </source>
</evidence>
<evidence type="ECO:0000256" key="2">
    <source>
        <dbReference type="ARBA" id="ARBA00022692"/>
    </source>
</evidence>
<dbReference type="Gene3D" id="3.40.1110.10">
    <property type="entry name" value="Calcium-transporting ATPase, cytoplasmic domain N"/>
    <property type="match status" value="2"/>
</dbReference>
<accession>A0A2Z6NV24</accession>
<dbReference type="PANTHER" id="PTHR43520:SF22">
    <property type="entry name" value="COPPER-TRANSPORTING ATPASE PAA1, CHLOROPLASTIC"/>
    <property type="match status" value="1"/>
</dbReference>
<keyword evidence="5" id="KW-0472">Membrane</keyword>
<evidence type="ECO:0000313" key="7">
    <source>
        <dbReference type="Proteomes" id="UP000242715"/>
    </source>
</evidence>
<gene>
    <name evidence="6" type="ORF">TSUD_404860</name>
</gene>
<keyword evidence="7" id="KW-1185">Reference proteome</keyword>
<dbReference type="InterPro" id="IPR001757">
    <property type="entry name" value="P_typ_ATPase"/>
</dbReference>
<dbReference type="GO" id="GO:0016020">
    <property type="term" value="C:membrane"/>
    <property type="evidence" value="ECO:0007669"/>
    <property type="project" value="UniProtKB-SubCell"/>
</dbReference>
<sequence length="494" mass="52991">MQVIACPCALGLATPTVVLVGTSLGAKRGLLLRGGNILEKFAMVNTVVFDKTGTLTIGKPVVTKIVTPTSSQTKINALSDIEVLRLAAAVESNSVHPVGKTIVDAAQAINCHDAKVADETFLEEPGFGVVATVNNKKVSVGTLEWITRVSAVSVYPLSSSQVSVSQPCLASIKTAARAAAGMQDHCRSLFQRHVPLHPSQIVSQIVLICQSPEHLCKTIAYEPPDSDAHFTVLYSCCLPADLFGVWWLSSWYVAFSVCCCSLLATAFLSDPLQLVGLVLKFSSLQFELFSTSWNPTFVSCLMAVQQASSLSILPHFGNSSVCLCHFVGSLGLSSYRWHGVNNSIHQEVECKNQSFVYVGVDDTLAGQIYFEDEIRKDARHVVDTLSKQGIDIYMLSGDKRNAAEYVASLVGIPKAKVLSEVKPEEKNKFIKELQKDKKVVAMVGDGINDAAALASSHIGIALGGGVGAASEVSSIVLMHNHLSQARIPHPPFLL</sequence>
<keyword evidence="2" id="KW-0812">Transmembrane</keyword>
<dbReference type="PROSITE" id="PS00154">
    <property type="entry name" value="ATPASE_E1_E2"/>
    <property type="match status" value="1"/>
</dbReference>
<dbReference type="NCBIfam" id="TIGR01494">
    <property type="entry name" value="ATPase_P-type"/>
    <property type="match status" value="1"/>
</dbReference>
<dbReference type="InterPro" id="IPR018303">
    <property type="entry name" value="ATPase_P-typ_P_site"/>
</dbReference>
<organism evidence="6 7">
    <name type="scientific">Trifolium subterraneum</name>
    <name type="common">Subterranean clover</name>
    <dbReference type="NCBI Taxonomy" id="3900"/>
    <lineage>
        <taxon>Eukaryota</taxon>
        <taxon>Viridiplantae</taxon>
        <taxon>Streptophyta</taxon>
        <taxon>Embryophyta</taxon>
        <taxon>Tracheophyta</taxon>
        <taxon>Spermatophyta</taxon>
        <taxon>Magnoliopsida</taxon>
        <taxon>eudicotyledons</taxon>
        <taxon>Gunneridae</taxon>
        <taxon>Pentapetalae</taxon>
        <taxon>rosids</taxon>
        <taxon>fabids</taxon>
        <taxon>Fabales</taxon>
        <taxon>Fabaceae</taxon>
        <taxon>Papilionoideae</taxon>
        <taxon>50 kb inversion clade</taxon>
        <taxon>NPAAA clade</taxon>
        <taxon>Hologalegina</taxon>
        <taxon>IRL clade</taxon>
        <taxon>Trifolieae</taxon>
        <taxon>Trifolium</taxon>
    </lineage>
</organism>
<dbReference type="InterPro" id="IPR036412">
    <property type="entry name" value="HAD-like_sf"/>
</dbReference>
<dbReference type="GO" id="GO:0043682">
    <property type="term" value="F:P-type divalent copper transporter activity"/>
    <property type="evidence" value="ECO:0007669"/>
    <property type="project" value="TreeGrafter"/>
</dbReference>
<evidence type="ECO:0000313" key="6">
    <source>
        <dbReference type="EMBL" id="GAU48051.1"/>
    </source>
</evidence>
<evidence type="ECO:0000256" key="3">
    <source>
        <dbReference type="ARBA" id="ARBA00022967"/>
    </source>
</evidence>
<name>A0A2Z6NV24_TRISU</name>
<dbReference type="Proteomes" id="UP000242715">
    <property type="component" value="Unassembled WGS sequence"/>
</dbReference>
<comment type="subcellular location">
    <subcellularLocation>
        <location evidence="1">Membrane</location>
    </subcellularLocation>
</comment>
<keyword evidence="3" id="KW-1278">Translocase</keyword>
<dbReference type="GO" id="GO:0055070">
    <property type="term" value="P:copper ion homeostasis"/>
    <property type="evidence" value="ECO:0007669"/>
    <property type="project" value="TreeGrafter"/>
</dbReference>
<dbReference type="OrthoDB" id="432719at2759"/>
<evidence type="ECO:0008006" key="8">
    <source>
        <dbReference type="Google" id="ProtNLM"/>
    </source>
</evidence>
<dbReference type="AlphaFoldDB" id="A0A2Z6NV24"/>
<evidence type="ECO:0000256" key="1">
    <source>
        <dbReference type="ARBA" id="ARBA00004370"/>
    </source>
</evidence>
<dbReference type="GO" id="GO:0005507">
    <property type="term" value="F:copper ion binding"/>
    <property type="evidence" value="ECO:0007669"/>
    <property type="project" value="TreeGrafter"/>
</dbReference>
<proteinExistence type="predicted"/>
<dbReference type="Gene3D" id="3.40.50.1000">
    <property type="entry name" value="HAD superfamily/HAD-like"/>
    <property type="match status" value="2"/>
</dbReference>
<dbReference type="Pfam" id="PF00702">
    <property type="entry name" value="Hydrolase"/>
    <property type="match status" value="2"/>
</dbReference>
<dbReference type="SFLD" id="SFLDG00002">
    <property type="entry name" value="C1.7:_P-type_atpase_like"/>
    <property type="match status" value="1"/>
</dbReference>
<dbReference type="SUPFAM" id="SSF56784">
    <property type="entry name" value="HAD-like"/>
    <property type="match status" value="1"/>
</dbReference>
<protein>
    <recommendedName>
        <fullName evidence="8">HMA domain-containing protein</fullName>
    </recommendedName>
</protein>
<dbReference type="PRINTS" id="PR00119">
    <property type="entry name" value="CATATPASE"/>
</dbReference>
<dbReference type="GO" id="GO:0005524">
    <property type="term" value="F:ATP binding"/>
    <property type="evidence" value="ECO:0007669"/>
    <property type="project" value="InterPro"/>
</dbReference>
<dbReference type="SFLD" id="SFLDS00003">
    <property type="entry name" value="Haloacid_Dehalogenase"/>
    <property type="match status" value="1"/>
</dbReference>
<dbReference type="EMBL" id="DF974375">
    <property type="protein sequence ID" value="GAU48051.1"/>
    <property type="molecule type" value="Genomic_DNA"/>
</dbReference>
<dbReference type="InterPro" id="IPR023299">
    <property type="entry name" value="ATPase_P-typ_cyto_dom_N"/>
</dbReference>
<evidence type="ECO:0000256" key="4">
    <source>
        <dbReference type="ARBA" id="ARBA00022989"/>
    </source>
</evidence>
<dbReference type="InterPro" id="IPR023214">
    <property type="entry name" value="HAD_sf"/>
</dbReference>
<dbReference type="InterPro" id="IPR044492">
    <property type="entry name" value="P_typ_ATPase_HD_dom"/>
</dbReference>
<dbReference type="GO" id="GO:0016887">
    <property type="term" value="F:ATP hydrolysis activity"/>
    <property type="evidence" value="ECO:0007669"/>
    <property type="project" value="InterPro"/>
</dbReference>
<dbReference type="SFLD" id="SFLDF00027">
    <property type="entry name" value="p-type_atpase"/>
    <property type="match status" value="1"/>
</dbReference>
<reference evidence="7" key="1">
    <citation type="journal article" date="2017" name="Front. Plant Sci.">
        <title>Climate Clever Clovers: New Paradigm to Reduce the Environmental Footprint of Ruminants by Breeding Low Methanogenic Forages Utilizing Haplotype Variation.</title>
        <authorList>
            <person name="Kaur P."/>
            <person name="Appels R."/>
            <person name="Bayer P.E."/>
            <person name="Keeble-Gagnere G."/>
            <person name="Wang J."/>
            <person name="Hirakawa H."/>
            <person name="Shirasawa K."/>
            <person name="Vercoe P."/>
            <person name="Stefanova K."/>
            <person name="Durmic Z."/>
            <person name="Nichols P."/>
            <person name="Revell C."/>
            <person name="Isobe S.N."/>
            <person name="Edwards D."/>
            <person name="Erskine W."/>
        </authorList>
    </citation>
    <scope>NUCLEOTIDE SEQUENCE [LARGE SCALE GENOMIC DNA]</scope>
    <source>
        <strain evidence="7">cv. Daliak</strain>
    </source>
</reference>
<keyword evidence="4" id="KW-1133">Transmembrane helix</keyword>
<dbReference type="PANTHER" id="PTHR43520">
    <property type="entry name" value="ATP7, ISOFORM B"/>
    <property type="match status" value="1"/>
</dbReference>